<keyword evidence="1" id="KW-0863">Zinc-finger</keyword>
<feature type="region of interest" description="Disordered" evidence="2">
    <location>
        <begin position="465"/>
        <end position="527"/>
    </location>
</feature>
<dbReference type="Proteomes" id="UP000311919">
    <property type="component" value="Unassembled WGS sequence"/>
</dbReference>
<sequence length="825" mass="90811">MVEFMIANQHNSAAVSYTFNQTNRQQRQIQIVDANSLQPLTESLVTEEYKRDEVPVQNTQVVYGTTAASGFAPVVGQNIQLVSSVPNTIELANNAYDSSLVVPQEPSQASMDIEPIDLEEVQKIQARMPAADPNAPVGSNKNPIRIIQQGNQYITTQDVSDEHLQQIIQVLTNQALLSSSGSRPSAIYNRLTNRRIIFRVTRAKRRHDDGNTGATTLSSERNRSSITLKSEKKSRAGRPIGRKRRKRGSDEEDPDFEPEVPEEEVLPFPLIRRTSASGRVSKPPKHLVKDYKHLRLEDLTSKPESSEEDEHSDGGYSDYINDGLSDEGWSEDGMNRSLRWPCPLCTKVFTSRAGVARHRSIAHGPNRGRPRGRWANPYMASVRRRAKLKEAVAEATDDDLIEFVAPRLCKLISPWDHLLLRSEHGSPPLPQVPRVVLDYLSLVERARSFLCDQLELRLTKKSKISNESNSENCRDGDDKDMSKSTLDSKEGESNVQSKGKFSSQSNGGVHDDDNVDAEDEEDEDDDDDGAIIIKVDTGEQSAALGLPCGKYVVKEPLREEYLPRRFRSILAAQRANAAAAAAGSDSEKESVGHQKRAVVALETAEDDEVDATLRSDITSTEDSVQHFGDVTNSNQTADNNSQNIVSLGEELLLLPDGGLGCPVPDEWLASGAFLTVLTENGQTSDLVMEAATGRLFHRPTGHLVSLADSQQANQSEVDFQGENYEYESNSVEQSTRVVTTPRQQASDKRKGVSSKSKSSAKSRAVTEEPEVSSDVLSQQEQLLAQLAENGDVIDLNTLFPGVSVTEVSPGVCLVTKPNGDRFNVS</sequence>
<reference evidence="4 5" key="1">
    <citation type="submission" date="2019-03" db="EMBL/GenBank/DDBJ databases">
        <title>An improved genome assembly of the fluke Schistosoma japonicum.</title>
        <authorList>
            <person name="Hu W."/>
            <person name="Luo F."/>
            <person name="Yin M."/>
            <person name="Mo X."/>
            <person name="Sun C."/>
            <person name="Wu Q."/>
            <person name="Zhu B."/>
            <person name="Xiang M."/>
            <person name="Wang J."/>
            <person name="Wang Y."/>
            <person name="Zhang T."/>
            <person name="Xu B."/>
            <person name="Zheng H."/>
            <person name="Feng Z."/>
        </authorList>
    </citation>
    <scope>NUCLEOTIDE SEQUENCE [LARGE SCALE GENOMIC DNA]</scope>
    <source>
        <strain evidence="4">HuSjv2</strain>
        <tissue evidence="4">Worms</tissue>
    </source>
</reference>
<feature type="compositionally biased region" description="Acidic residues" evidence="2">
    <location>
        <begin position="513"/>
        <end position="527"/>
    </location>
</feature>
<feature type="compositionally biased region" description="Basic and acidic residues" evidence="2">
    <location>
        <begin position="472"/>
        <end position="492"/>
    </location>
</feature>
<dbReference type="GO" id="GO:0008270">
    <property type="term" value="F:zinc ion binding"/>
    <property type="evidence" value="ECO:0007669"/>
    <property type="project" value="UniProtKB-KW"/>
</dbReference>
<feature type="region of interest" description="Disordered" evidence="2">
    <location>
        <begin position="298"/>
        <end position="324"/>
    </location>
</feature>
<evidence type="ECO:0000259" key="3">
    <source>
        <dbReference type="PROSITE" id="PS50157"/>
    </source>
</evidence>
<dbReference type="PROSITE" id="PS50157">
    <property type="entry name" value="ZINC_FINGER_C2H2_2"/>
    <property type="match status" value="1"/>
</dbReference>
<dbReference type="AlphaFoldDB" id="A0A4Z2DGY8"/>
<evidence type="ECO:0000313" key="5">
    <source>
        <dbReference type="Proteomes" id="UP000311919"/>
    </source>
</evidence>
<feature type="region of interest" description="Disordered" evidence="2">
    <location>
        <begin position="202"/>
        <end position="263"/>
    </location>
</feature>
<dbReference type="PANTHER" id="PTHR16116:SF5">
    <property type="entry name" value="ZINC FINGER PROTEIN 839"/>
    <property type="match status" value="1"/>
</dbReference>
<feature type="region of interest" description="Disordered" evidence="2">
    <location>
        <begin position="728"/>
        <end position="775"/>
    </location>
</feature>
<feature type="compositionally biased region" description="Polar residues" evidence="2">
    <location>
        <begin position="493"/>
        <end position="507"/>
    </location>
</feature>
<protein>
    <submittedName>
        <fullName evidence="4">Zinc finger isoform 2</fullName>
    </submittedName>
</protein>
<dbReference type="Pfam" id="PF15961">
    <property type="entry name" value="DUF4764"/>
    <property type="match status" value="1"/>
</dbReference>
<keyword evidence="1" id="KW-0479">Metal-binding</keyword>
<accession>A0A4Z2DGY8</accession>
<feature type="domain" description="C2H2-type" evidence="3">
    <location>
        <begin position="340"/>
        <end position="368"/>
    </location>
</feature>
<organism evidence="4 5">
    <name type="scientific">Schistosoma japonicum</name>
    <name type="common">Blood fluke</name>
    <dbReference type="NCBI Taxonomy" id="6182"/>
    <lineage>
        <taxon>Eukaryota</taxon>
        <taxon>Metazoa</taxon>
        <taxon>Spiralia</taxon>
        <taxon>Lophotrochozoa</taxon>
        <taxon>Platyhelminthes</taxon>
        <taxon>Trematoda</taxon>
        <taxon>Digenea</taxon>
        <taxon>Strigeidida</taxon>
        <taxon>Schistosomatoidea</taxon>
        <taxon>Schistosomatidae</taxon>
        <taxon>Schistosoma</taxon>
    </lineage>
</organism>
<dbReference type="InterPro" id="IPR031885">
    <property type="entry name" value="DUF4764"/>
</dbReference>
<dbReference type="InterPro" id="IPR039946">
    <property type="entry name" value="ZN839"/>
</dbReference>
<comment type="caution">
    <text evidence="4">The sequence shown here is derived from an EMBL/GenBank/DDBJ whole genome shotgun (WGS) entry which is preliminary data.</text>
</comment>
<feature type="compositionally biased region" description="Polar residues" evidence="2">
    <location>
        <begin position="212"/>
        <end position="228"/>
    </location>
</feature>
<name>A0A4Z2DGY8_SCHJA</name>
<dbReference type="OrthoDB" id="5981545at2759"/>
<keyword evidence="1" id="KW-0862">Zinc</keyword>
<feature type="compositionally biased region" description="Low complexity" evidence="2">
    <location>
        <begin position="753"/>
        <end position="762"/>
    </location>
</feature>
<evidence type="ECO:0000256" key="2">
    <source>
        <dbReference type="SAM" id="MobiDB-lite"/>
    </source>
</evidence>
<feature type="compositionally biased region" description="Acidic residues" evidence="2">
    <location>
        <begin position="250"/>
        <end position="263"/>
    </location>
</feature>
<evidence type="ECO:0000313" key="4">
    <source>
        <dbReference type="EMBL" id="TNN15715.1"/>
    </source>
</evidence>
<dbReference type="PROSITE" id="PS00028">
    <property type="entry name" value="ZINC_FINGER_C2H2_1"/>
    <property type="match status" value="1"/>
</dbReference>
<dbReference type="STRING" id="6182.A0A4Z2DGY8"/>
<feature type="compositionally biased region" description="Polar residues" evidence="2">
    <location>
        <begin position="728"/>
        <end position="744"/>
    </location>
</feature>
<dbReference type="InterPro" id="IPR013087">
    <property type="entry name" value="Znf_C2H2_type"/>
</dbReference>
<dbReference type="EMBL" id="SKCS01000143">
    <property type="protein sequence ID" value="TNN15715.1"/>
    <property type="molecule type" value="Genomic_DNA"/>
</dbReference>
<proteinExistence type="predicted"/>
<gene>
    <name evidence="4" type="ORF">EWB00_001108</name>
</gene>
<dbReference type="PANTHER" id="PTHR16116">
    <property type="entry name" value="ZINC FINGER PROTEIN 839"/>
    <property type="match status" value="1"/>
</dbReference>
<keyword evidence="5" id="KW-1185">Reference proteome</keyword>
<evidence type="ECO:0000256" key="1">
    <source>
        <dbReference type="PROSITE-ProRule" id="PRU00042"/>
    </source>
</evidence>